<evidence type="ECO:0000256" key="1">
    <source>
        <dbReference type="SAM" id="Phobius"/>
    </source>
</evidence>
<evidence type="ECO:0000313" key="3">
    <source>
        <dbReference type="Proteomes" id="UP000297540"/>
    </source>
</evidence>
<name>A0A4Y8SCW1_9SPHI</name>
<reference evidence="2 3" key="1">
    <citation type="journal article" date="2017" name="Int. J. Syst. Evol. Microbiol.">
        <title>Mucilaginibacterpsychrotolerans sp. nov., isolated from peatlands.</title>
        <authorList>
            <person name="Deng Y."/>
            <person name="Shen L."/>
            <person name="Xu B."/>
            <person name="Liu Y."/>
            <person name="Gu Z."/>
            <person name="Liu H."/>
            <person name="Zhou Y."/>
        </authorList>
    </citation>
    <scope>NUCLEOTIDE SEQUENCE [LARGE SCALE GENOMIC DNA]</scope>
    <source>
        <strain evidence="2 3">NH7-4</strain>
    </source>
</reference>
<gene>
    <name evidence="2" type="ORF">E2R66_14945</name>
</gene>
<keyword evidence="1" id="KW-0812">Transmembrane</keyword>
<keyword evidence="1" id="KW-1133">Transmembrane helix</keyword>
<protein>
    <submittedName>
        <fullName evidence="2">Uncharacterized protein</fullName>
    </submittedName>
</protein>
<dbReference type="RefSeq" id="WP_133231975.1">
    <property type="nucleotide sequence ID" value="NZ_SOZE01000014.1"/>
</dbReference>
<keyword evidence="3" id="KW-1185">Reference proteome</keyword>
<proteinExistence type="predicted"/>
<organism evidence="2 3">
    <name type="scientific">Mucilaginibacter psychrotolerans</name>
    <dbReference type="NCBI Taxonomy" id="1524096"/>
    <lineage>
        <taxon>Bacteria</taxon>
        <taxon>Pseudomonadati</taxon>
        <taxon>Bacteroidota</taxon>
        <taxon>Sphingobacteriia</taxon>
        <taxon>Sphingobacteriales</taxon>
        <taxon>Sphingobacteriaceae</taxon>
        <taxon>Mucilaginibacter</taxon>
    </lineage>
</organism>
<accession>A0A4Y8SCW1</accession>
<evidence type="ECO:0000313" key="2">
    <source>
        <dbReference type="EMBL" id="TFF36742.1"/>
    </source>
</evidence>
<dbReference type="EMBL" id="SOZE01000014">
    <property type="protein sequence ID" value="TFF36742.1"/>
    <property type="molecule type" value="Genomic_DNA"/>
</dbReference>
<dbReference type="Proteomes" id="UP000297540">
    <property type="component" value="Unassembled WGS sequence"/>
</dbReference>
<sequence>MKKIAKIGFVIVFAIAFIFEPSTLEIIDGDDTRLSAIAKRFFILIGIVLIIALLAWCLGA</sequence>
<keyword evidence="1" id="KW-0472">Membrane</keyword>
<dbReference type="AlphaFoldDB" id="A0A4Y8SCW1"/>
<feature type="transmembrane region" description="Helical" evidence="1">
    <location>
        <begin position="40"/>
        <end position="59"/>
    </location>
</feature>
<comment type="caution">
    <text evidence="2">The sequence shown here is derived from an EMBL/GenBank/DDBJ whole genome shotgun (WGS) entry which is preliminary data.</text>
</comment>